<dbReference type="Proteomes" id="UP000095284">
    <property type="component" value="Unplaced"/>
</dbReference>
<dbReference type="Pfam" id="PF02932">
    <property type="entry name" value="Neur_chan_memb"/>
    <property type="match status" value="1"/>
</dbReference>
<evidence type="ECO:0000256" key="1">
    <source>
        <dbReference type="ARBA" id="ARBA00022448"/>
    </source>
</evidence>
<dbReference type="Gene3D" id="1.20.58.390">
    <property type="entry name" value="Neurotransmitter-gated ion-channel transmembrane domain"/>
    <property type="match status" value="2"/>
</dbReference>
<dbReference type="FunFam" id="2.70.170.10:FF:000013">
    <property type="entry name" value="Acetylcholine receptor subunit alpha"/>
    <property type="match status" value="1"/>
</dbReference>
<keyword evidence="11" id="KW-1071">Ligand-gated ion channel</keyword>
<evidence type="ECO:0000256" key="7">
    <source>
        <dbReference type="ARBA" id="ARBA00023136"/>
    </source>
</evidence>
<evidence type="ECO:0000313" key="18">
    <source>
        <dbReference type="WBParaSite" id="BXY_0950800.1"/>
    </source>
</evidence>
<name>A0A1I7S913_BURXY</name>
<dbReference type="InterPro" id="IPR006201">
    <property type="entry name" value="Neur_channel"/>
</dbReference>
<dbReference type="InterPro" id="IPR036719">
    <property type="entry name" value="Neuro-gated_channel_TM_sf"/>
</dbReference>
<keyword evidence="9" id="KW-0675">Receptor</keyword>
<dbReference type="InterPro" id="IPR036734">
    <property type="entry name" value="Neur_chan_lig-bd_sf"/>
</dbReference>
<dbReference type="GO" id="GO:0045211">
    <property type="term" value="C:postsynaptic membrane"/>
    <property type="evidence" value="ECO:0007669"/>
    <property type="project" value="InterPro"/>
</dbReference>
<dbReference type="Gene3D" id="2.70.170.10">
    <property type="entry name" value="Neurotransmitter-gated ion-channel ligand-binding domain"/>
    <property type="match status" value="1"/>
</dbReference>
<feature type="transmembrane region" description="Helical" evidence="14">
    <location>
        <begin position="243"/>
        <end position="267"/>
    </location>
</feature>
<keyword evidence="6" id="KW-0406">Ion transport</keyword>
<dbReference type="Pfam" id="PF02931">
    <property type="entry name" value="Neur_chan_LBD"/>
    <property type="match status" value="1"/>
</dbReference>
<feature type="domain" description="Neurotransmitter-gated ion-channel ligand-binding" evidence="15">
    <location>
        <begin position="18"/>
        <end position="241"/>
    </location>
</feature>
<proteinExistence type="predicted"/>
<evidence type="ECO:0000256" key="14">
    <source>
        <dbReference type="SAM" id="Phobius"/>
    </source>
</evidence>
<dbReference type="PRINTS" id="PR00254">
    <property type="entry name" value="NICOTINICR"/>
</dbReference>
<evidence type="ECO:0000313" key="17">
    <source>
        <dbReference type="Proteomes" id="UP000095284"/>
    </source>
</evidence>
<dbReference type="InterPro" id="IPR006202">
    <property type="entry name" value="Neur_chan_lig-bd"/>
</dbReference>
<dbReference type="SUPFAM" id="SSF63712">
    <property type="entry name" value="Nicotinic receptor ligand binding domain-like"/>
    <property type="match status" value="1"/>
</dbReference>
<keyword evidence="8" id="KW-1015">Disulfide bond</keyword>
<evidence type="ECO:0000256" key="5">
    <source>
        <dbReference type="ARBA" id="ARBA00023018"/>
    </source>
</evidence>
<keyword evidence="1" id="KW-0813">Transport</keyword>
<evidence type="ECO:0000256" key="12">
    <source>
        <dbReference type="ARBA" id="ARBA00023303"/>
    </source>
</evidence>
<keyword evidence="10" id="KW-0325">Glycoprotein</keyword>
<accession>A0A1I7S913</accession>
<dbReference type="PANTHER" id="PTHR18945">
    <property type="entry name" value="NEUROTRANSMITTER GATED ION CHANNEL"/>
    <property type="match status" value="1"/>
</dbReference>
<evidence type="ECO:0000256" key="4">
    <source>
        <dbReference type="ARBA" id="ARBA00022989"/>
    </source>
</evidence>
<feature type="transmembrane region" description="Helical" evidence="14">
    <location>
        <begin position="273"/>
        <end position="296"/>
    </location>
</feature>
<dbReference type="CDD" id="cd19064">
    <property type="entry name" value="LGIC_TM_nAChR"/>
    <property type="match status" value="1"/>
</dbReference>
<dbReference type="GO" id="GO:0022848">
    <property type="term" value="F:acetylcholine-gated monoatomic cation-selective channel activity"/>
    <property type="evidence" value="ECO:0007669"/>
    <property type="project" value="InterPro"/>
</dbReference>
<dbReference type="FunFam" id="1.20.58.390:FF:000043">
    <property type="entry name" value="AcetylCholine Receptor"/>
    <property type="match status" value="1"/>
</dbReference>
<evidence type="ECO:0000256" key="8">
    <source>
        <dbReference type="ARBA" id="ARBA00023157"/>
    </source>
</evidence>
<dbReference type="AlphaFoldDB" id="A0A1I7S913"/>
<keyword evidence="12" id="KW-0407">Ion channel</keyword>
<evidence type="ECO:0000256" key="13">
    <source>
        <dbReference type="ARBA" id="ARBA00034099"/>
    </source>
</evidence>
<comment type="subcellular location">
    <subcellularLocation>
        <location evidence="13">Synaptic cell membrane</location>
        <topology evidence="13">Multi-pass membrane protein</topology>
    </subcellularLocation>
</comment>
<evidence type="ECO:0000259" key="15">
    <source>
        <dbReference type="Pfam" id="PF02931"/>
    </source>
</evidence>
<feature type="transmembrane region" description="Helical" evidence="14">
    <location>
        <begin position="463"/>
        <end position="483"/>
    </location>
</feature>
<dbReference type="eggNOG" id="KOG3645">
    <property type="taxonomic scope" value="Eukaryota"/>
</dbReference>
<keyword evidence="5" id="KW-0770">Synapse</keyword>
<dbReference type="SUPFAM" id="SSF90112">
    <property type="entry name" value="Neurotransmitter-gated ion-channel transmembrane pore"/>
    <property type="match status" value="1"/>
</dbReference>
<keyword evidence="3 14" id="KW-0812">Transmembrane</keyword>
<evidence type="ECO:0000256" key="2">
    <source>
        <dbReference type="ARBA" id="ARBA00022475"/>
    </source>
</evidence>
<evidence type="ECO:0000256" key="10">
    <source>
        <dbReference type="ARBA" id="ARBA00023180"/>
    </source>
</evidence>
<keyword evidence="7 14" id="KW-0472">Membrane</keyword>
<dbReference type="InterPro" id="IPR006029">
    <property type="entry name" value="Neurotrans-gated_channel_TM"/>
</dbReference>
<dbReference type="InterPro" id="IPR002394">
    <property type="entry name" value="Nicotinic_acetylcholine_rcpt"/>
</dbReference>
<reference evidence="18" key="1">
    <citation type="submission" date="2016-11" db="UniProtKB">
        <authorList>
            <consortium name="WormBaseParasite"/>
        </authorList>
    </citation>
    <scope>IDENTIFICATION</scope>
</reference>
<dbReference type="InterPro" id="IPR038050">
    <property type="entry name" value="Neuro_actylchol_rec"/>
</dbReference>
<sequence length="506" mass="58662">MDLRRDLEVPKRHLSESNRLFEDLFRTYQKLVRPVVKPNESVEIEFQFKLLQILDVHEKEQILSTSGILNHVWTDHRLRWSPEEYGNVSMLHVPGERLWLPDIILYNNADGTPTPRKITKADLYSNGSIRWTPPAIYNSLCLIDTQWFPYDEQLCTLKFGSWTYSGDELDLRQPDSDDLENITLPDGSCEIRVEVGVDITEYQESVEFDLLSVVGSRHERYYPCCDFPAIDITYDLAIRRKKLFYTVNLMIPCIGIAMLASFVFYLPSESHNKITLCISVLVALTVFFLLLIEIIPPTSTATPLIAKYLLFTMIMVSLSVAATTFVLNIHHQGIKPMPTFIRTFVIQFLGSSMLVYKKPSECFEKKKKRMPINDALRYLDDQFKKVEQVQCKIEKATLSYPTVISINHTLSNDKNEPVRRELRHKIRKISKNIKYIQKDIQRETNNEDMRSDWKLVAMLTDRVFLLIFSLVILAGTLVVTLTAPSLRDTRIPVTVYFPEVITYDDE</sequence>
<organism evidence="17 18">
    <name type="scientific">Bursaphelenchus xylophilus</name>
    <name type="common">Pinewood nematode worm</name>
    <name type="synonym">Aphelenchoides xylophilus</name>
    <dbReference type="NCBI Taxonomy" id="6326"/>
    <lineage>
        <taxon>Eukaryota</taxon>
        <taxon>Metazoa</taxon>
        <taxon>Ecdysozoa</taxon>
        <taxon>Nematoda</taxon>
        <taxon>Chromadorea</taxon>
        <taxon>Rhabditida</taxon>
        <taxon>Tylenchina</taxon>
        <taxon>Tylenchomorpha</taxon>
        <taxon>Aphelenchoidea</taxon>
        <taxon>Aphelenchoididae</taxon>
        <taxon>Bursaphelenchus</taxon>
    </lineage>
</organism>
<evidence type="ECO:0000256" key="3">
    <source>
        <dbReference type="ARBA" id="ARBA00022692"/>
    </source>
</evidence>
<keyword evidence="4 14" id="KW-1133">Transmembrane helix</keyword>
<dbReference type="PRINTS" id="PR00252">
    <property type="entry name" value="NRIONCHANNEL"/>
</dbReference>
<protein>
    <submittedName>
        <fullName evidence="18">Acetylcholine receptor subunit alpha-type unc-63</fullName>
    </submittedName>
</protein>
<dbReference type="GO" id="GO:0004888">
    <property type="term" value="F:transmembrane signaling receptor activity"/>
    <property type="evidence" value="ECO:0007669"/>
    <property type="project" value="InterPro"/>
</dbReference>
<keyword evidence="2" id="KW-1003">Cell membrane</keyword>
<evidence type="ECO:0000256" key="11">
    <source>
        <dbReference type="ARBA" id="ARBA00023286"/>
    </source>
</evidence>
<dbReference type="WBParaSite" id="BXY_0950800.1">
    <property type="protein sequence ID" value="BXY_0950800.1"/>
    <property type="gene ID" value="BXY_0950800"/>
</dbReference>
<evidence type="ECO:0000256" key="9">
    <source>
        <dbReference type="ARBA" id="ARBA00023170"/>
    </source>
</evidence>
<evidence type="ECO:0000256" key="6">
    <source>
        <dbReference type="ARBA" id="ARBA00023065"/>
    </source>
</evidence>
<feature type="transmembrane region" description="Helical" evidence="14">
    <location>
        <begin position="308"/>
        <end position="327"/>
    </location>
</feature>
<feature type="domain" description="Neurotransmitter-gated ion-channel transmembrane" evidence="16">
    <location>
        <begin position="249"/>
        <end position="479"/>
    </location>
</feature>
<evidence type="ECO:0000259" key="16">
    <source>
        <dbReference type="Pfam" id="PF02932"/>
    </source>
</evidence>